<organism evidence="1 2">
    <name type="scientific">Araneus ventricosus</name>
    <name type="common">Orbweaver spider</name>
    <name type="synonym">Epeira ventricosa</name>
    <dbReference type="NCBI Taxonomy" id="182803"/>
    <lineage>
        <taxon>Eukaryota</taxon>
        <taxon>Metazoa</taxon>
        <taxon>Ecdysozoa</taxon>
        <taxon>Arthropoda</taxon>
        <taxon>Chelicerata</taxon>
        <taxon>Arachnida</taxon>
        <taxon>Araneae</taxon>
        <taxon>Araneomorphae</taxon>
        <taxon>Entelegynae</taxon>
        <taxon>Araneoidea</taxon>
        <taxon>Araneidae</taxon>
        <taxon>Araneus</taxon>
    </lineage>
</organism>
<dbReference type="AlphaFoldDB" id="A0A4Y2K781"/>
<evidence type="ECO:0000313" key="2">
    <source>
        <dbReference type="Proteomes" id="UP000499080"/>
    </source>
</evidence>
<accession>A0A4Y2K781</accession>
<dbReference type="OrthoDB" id="7422307at2759"/>
<reference evidence="1 2" key="1">
    <citation type="journal article" date="2019" name="Sci. Rep.">
        <title>Orb-weaving spider Araneus ventricosus genome elucidates the spidroin gene catalogue.</title>
        <authorList>
            <person name="Kono N."/>
            <person name="Nakamura H."/>
            <person name="Ohtoshi R."/>
            <person name="Moran D.A.P."/>
            <person name="Shinohara A."/>
            <person name="Yoshida Y."/>
            <person name="Fujiwara M."/>
            <person name="Mori M."/>
            <person name="Tomita M."/>
            <person name="Arakawa K."/>
        </authorList>
    </citation>
    <scope>NUCLEOTIDE SEQUENCE [LARGE SCALE GENOMIC DNA]</scope>
</reference>
<name>A0A4Y2K781_ARAVE</name>
<comment type="caution">
    <text evidence="1">The sequence shown here is derived from an EMBL/GenBank/DDBJ whole genome shotgun (WGS) entry which is preliminary data.</text>
</comment>
<protein>
    <submittedName>
        <fullName evidence="1">Uncharacterized protein</fullName>
    </submittedName>
</protein>
<proteinExistence type="predicted"/>
<evidence type="ECO:0000313" key="1">
    <source>
        <dbReference type="EMBL" id="GBM97809.1"/>
    </source>
</evidence>
<sequence>MTENSLEDATKRTLTSAWKKLWPERVIECYIVESETVPVEPIINEILSLVKIMRLEVHSNDIDELSEENNKELNCTVFHSKKLWRRDCQRRR</sequence>
<dbReference type="Proteomes" id="UP000499080">
    <property type="component" value="Unassembled WGS sequence"/>
</dbReference>
<keyword evidence="2" id="KW-1185">Reference proteome</keyword>
<gene>
    <name evidence="1" type="ORF">AVEN_250984_1</name>
</gene>
<dbReference type="EMBL" id="BGPR01004269">
    <property type="protein sequence ID" value="GBM97809.1"/>
    <property type="molecule type" value="Genomic_DNA"/>
</dbReference>